<feature type="transmembrane region" description="Helical" evidence="11">
    <location>
        <begin position="292"/>
        <end position="310"/>
    </location>
</feature>
<feature type="transmembrane region" description="Helical" evidence="11">
    <location>
        <begin position="361"/>
        <end position="387"/>
    </location>
</feature>
<keyword evidence="9 11" id="KW-0472">Membrane</keyword>
<dbReference type="InterPro" id="IPR004667">
    <property type="entry name" value="ADP_ATP_car_bac_type"/>
</dbReference>
<keyword evidence="4" id="KW-1003">Cell membrane</keyword>
<evidence type="ECO:0000313" key="13">
    <source>
        <dbReference type="Proteomes" id="UP001291687"/>
    </source>
</evidence>
<dbReference type="EMBL" id="JARJFB010000003">
    <property type="protein sequence ID" value="MEA0970124.1"/>
    <property type="molecule type" value="Genomic_DNA"/>
</dbReference>
<feature type="transmembrane region" description="Helical" evidence="11">
    <location>
        <begin position="146"/>
        <end position="171"/>
    </location>
</feature>
<feature type="transmembrane region" description="Helical" evidence="11">
    <location>
        <begin position="393"/>
        <end position="410"/>
    </location>
</feature>
<comment type="subcellular location">
    <subcellularLocation>
        <location evidence="1">Cell membrane</location>
        <topology evidence="1">Multi-pass membrane protein</topology>
    </subcellularLocation>
    <subcellularLocation>
        <location evidence="11">Membrane</location>
        <topology evidence="11">Multi-pass membrane protein</topology>
    </subcellularLocation>
</comment>
<dbReference type="PANTHER" id="PTHR31187">
    <property type="match status" value="1"/>
</dbReference>
<name>A0ABU5NAD4_9RICK</name>
<evidence type="ECO:0000256" key="6">
    <source>
        <dbReference type="ARBA" id="ARBA00022741"/>
    </source>
</evidence>
<dbReference type="Pfam" id="PF03219">
    <property type="entry name" value="TLC"/>
    <property type="match status" value="1"/>
</dbReference>
<feature type="transmembrane region" description="Helical" evidence="11">
    <location>
        <begin position="57"/>
        <end position="81"/>
    </location>
</feature>
<feature type="transmembrane region" description="Helical" evidence="11">
    <location>
        <begin position="335"/>
        <end position="354"/>
    </location>
</feature>
<comment type="caution">
    <text evidence="12">The sequence shown here is derived from an EMBL/GenBank/DDBJ whole genome shotgun (WGS) entry which is preliminary data.</text>
</comment>
<keyword evidence="7 11" id="KW-0067">ATP-binding</keyword>
<keyword evidence="6 11" id="KW-0547">Nucleotide-binding</keyword>
<accession>A0ABU5NAD4</accession>
<evidence type="ECO:0000256" key="2">
    <source>
        <dbReference type="ARBA" id="ARBA00007127"/>
    </source>
</evidence>
<feature type="transmembrane region" description="Helical" evidence="11">
    <location>
        <begin position="183"/>
        <end position="203"/>
    </location>
</feature>
<evidence type="ECO:0000256" key="4">
    <source>
        <dbReference type="ARBA" id="ARBA00022475"/>
    </source>
</evidence>
<evidence type="ECO:0000313" key="12">
    <source>
        <dbReference type="EMBL" id="MEA0970124.1"/>
    </source>
</evidence>
<keyword evidence="13" id="KW-1185">Reference proteome</keyword>
<evidence type="ECO:0000256" key="3">
    <source>
        <dbReference type="ARBA" id="ARBA00022448"/>
    </source>
</evidence>
<evidence type="ECO:0000256" key="11">
    <source>
        <dbReference type="RuleBase" id="RU363121"/>
    </source>
</evidence>
<evidence type="ECO:0000256" key="9">
    <source>
        <dbReference type="ARBA" id="ARBA00023136"/>
    </source>
</evidence>
<dbReference type="RefSeq" id="WP_322776031.1">
    <property type="nucleotide sequence ID" value="NZ_JARJFB010000003.1"/>
</dbReference>
<gene>
    <name evidence="12" type="ORF">Megvenef_00073</name>
</gene>
<feature type="transmembrane region" description="Helical" evidence="11">
    <location>
        <begin position="476"/>
        <end position="495"/>
    </location>
</feature>
<comment type="similarity">
    <text evidence="2 11">Belongs to the ADP/ATP translocase tlc family.</text>
</comment>
<feature type="transmembrane region" description="Helical" evidence="11">
    <location>
        <begin position="239"/>
        <end position="258"/>
    </location>
</feature>
<dbReference type="NCBIfam" id="TIGR00769">
    <property type="entry name" value="AAA"/>
    <property type="match status" value="1"/>
</dbReference>
<protein>
    <recommendedName>
        <fullName evidence="11">ADP,ATP carrier protein</fullName>
    </recommendedName>
</protein>
<feature type="transmembrane region" description="Helical" evidence="11">
    <location>
        <begin position="93"/>
        <end position="113"/>
    </location>
</feature>
<feature type="transmembrane region" description="Helical" evidence="11">
    <location>
        <begin position="27"/>
        <end position="45"/>
    </location>
</feature>
<evidence type="ECO:0000256" key="5">
    <source>
        <dbReference type="ARBA" id="ARBA00022692"/>
    </source>
</evidence>
<evidence type="ECO:0000256" key="10">
    <source>
        <dbReference type="ARBA" id="ARBA00024792"/>
    </source>
</evidence>
<proteinExistence type="inferred from homology"/>
<reference evidence="12 13" key="1">
    <citation type="submission" date="2023-03" db="EMBL/GenBank/DDBJ databases">
        <title>Host association and intracellularity evolved multiple times independently in the Rickettsiales.</title>
        <authorList>
            <person name="Castelli M."/>
            <person name="Nardi T."/>
            <person name="Gammuto L."/>
            <person name="Bellinzona G."/>
            <person name="Sabaneyeva E."/>
            <person name="Potekhin A."/>
            <person name="Serra V."/>
            <person name="Petroni G."/>
            <person name="Sassera D."/>
        </authorList>
    </citation>
    <scope>NUCLEOTIDE SEQUENCE [LARGE SCALE GENOMIC DNA]</scope>
    <source>
        <strain evidence="12 13">Sr 2-6</strain>
    </source>
</reference>
<dbReference type="Proteomes" id="UP001291687">
    <property type="component" value="Unassembled WGS sequence"/>
</dbReference>
<evidence type="ECO:0000256" key="8">
    <source>
        <dbReference type="ARBA" id="ARBA00022989"/>
    </source>
</evidence>
<evidence type="ECO:0000256" key="1">
    <source>
        <dbReference type="ARBA" id="ARBA00004651"/>
    </source>
</evidence>
<sequence>MSNLRKPIFSRKIKDIFWPIERSEIKLFLPLGLMMMCMLFNFGSLRSIKDSLVVPNIGAEVISFLKLWLVLPSTIIFTLIYVRLSNVFEYDRLFYLIVCFFLSFFILFTYVLFPQQHMFHPSDETIAHLAQNYPYLKWFIKILGKWSYALMYVFCELWSVVIINLLFWQYANHIFDTDSAKRFYPFLGMIGNLGLIIAGNVLVSFSDLSGISDDHILKSYSNDIGYQCEMVLKPIMKSVVFAGLVAMVLYRYIDHYVLKDSEFKRKKNSTGEKTKTSLSFVQSIKLIMKSKYIGHIVLLVLCYGLLINILEGPWKSKVSELYPNTIDYINFMGRFNIWMGVSCVAFMVIGSNILRNFSWSISALVTPFMITGTGLIFFGFVITANYVDFSDDWLNPIYFAVLIGAIQNILSKATKYSLFDSTKEMAYIPLSLELRTKGKAAVEVIGLKFGKSLGAFIQSSMFILMPMATFDSVAQYLLGIFILVMALWIWNVRILGKEYANLKGKENESN</sequence>
<evidence type="ECO:0000256" key="7">
    <source>
        <dbReference type="ARBA" id="ARBA00022840"/>
    </source>
</evidence>
<organism evidence="12 13">
    <name type="scientific">Candidatus Megaera venefica</name>
    <dbReference type="NCBI Taxonomy" id="2055910"/>
    <lineage>
        <taxon>Bacteria</taxon>
        <taxon>Pseudomonadati</taxon>
        <taxon>Pseudomonadota</taxon>
        <taxon>Alphaproteobacteria</taxon>
        <taxon>Rickettsiales</taxon>
        <taxon>Rickettsiaceae</taxon>
        <taxon>Candidatus Megaera</taxon>
    </lineage>
</organism>
<dbReference type="PANTHER" id="PTHR31187:SF1">
    <property type="entry name" value="ADP,ATP CARRIER PROTEIN 1"/>
    <property type="match status" value="1"/>
</dbReference>
<keyword evidence="8 11" id="KW-1133">Transmembrane helix</keyword>
<keyword evidence="3 11" id="KW-0813">Transport</keyword>
<keyword evidence="5 11" id="KW-0812">Transmembrane</keyword>
<comment type="function">
    <text evidence="10 11">Provides the rickettsial cell with host ATP in exchange for rickettsial ADP. This is an obligate exchange system. This energy acquiring activity is an important component of rickettsial parasitism.</text>
</comment>